<accession>S8C0X1</accession>
<dbReference type="Proteomes" id="UP000015453">
    <property type="component" value="Unassembled WGS sequence"/>
</dbReference>
<keyword evidence="2" id="KW-0804">Transcription</keyword>
<evidence type="ECO:0000256" key="2">
    <source>
        <dbReference type="ARBA" id="ARBA00023163"/>
    </source>
</evidence>
<dbReference type="PANTHER" id="PTHR46196">
    <property type="entry name" value="TRANSCRIPTION FACTOR BHLH155-LIKE ISOFORM X1-RELATED"/>
    <property type="match status" value="1"/>
</dbReference>
<keyword evidence="5" id="KW-1185">Reference proteome</keyword>
<evidence type="ECO:0000313" key="5">
    <source>
        <dbReference type="Proteomes" id="UP000015453"/>
    </source>
</evidence>
<reference evidence="4 5" key="1">
    <citation type="journal article" date="2013" name="BMC Genomics">
        <title>The miniature genome of a carnivorous plant Genlisea aurea contains a low number of genes and short non-coding sequences.</title>
        <authorList>
            <person name="Leushkin E.V."/>
            <person name="Sutormin R.A."/>
            <person name="Nabieva E.R."/>
            <person name="Penin A.A."/>
            <person name="Kondrashov A.S."/>
            <person name="Logacheva M.D."/>
        </authorList>
    </citation>
    <scope>NUCLEOTIDE SEQUENCE [LARGE SCALE GENOMIC DNA]</scope>
</reference>
<dbReference type="Pfam" id="PF14215">
    <property type="entry name" value="bHLH-MYC_N"/>
    <property type="match status" value="1"/>
</dbReference>
<keyword evidence="1" id="KW-0805">Transcription regulation</keyword>
<comment type="caution">
    <text evidence="4">The sequence shown here is derived from an EMBL/GenBank/DDBJ whole genome shotgun (WGS) entry which is preliminary data.</text>
</comment>
<sequence length="120" mass="13562">MGTPSLQQLLRRTLCFNPHWKYAVFWKLNHMPRMGNVLTWEDGWLNEFHSDESSLLRSAMSSYRVYSLGEGTVGKVAASGEHAWTFSHHHHAAHSSSSPSLSQHCGEWEAQFSAGIKASY</sequence>
<organism evidence="4 5">
    <name type="scientific">Genlisea aurea</name>
    <dbReference type="NCBI Taxonomy" id="192259"/>
    <lineage>
        <taxon>Eukaryota</taxon>
        <taxon>Viridiplantae</taxon>
        <taxon>Streptophyta</taxon>
        <taxon>Embryophyta</taxon>
        <taxon>Tracheophyta</taxon>
        <taxon>Spermatophyta</taxon>
        <taxon>Magnoliopsida</taxon>
        <taxon>eudicotyledons</taxon>
        <taxon>Gunneridae</taxon>
        <taxon>Pentapetalae</taxon>
        <taxon>asterids</taxon>
        <taxon>lamiids</taxon>
        <taxon>Lamiales</taxon>
        <taxon>Lentibulariaceae</taxon>
        <taxon>Genlisea</taxon>
    </lineage>
</organism>
<proteinExistence type="predicted"/>
<evidence type="ECO:0000313" key="4">
    <source>
        <dbReference type="EMBL" id="EPS58101.1"/>
    </source>
</evidence>
<dbReference type="EMBL" id="AUSU01009538">
    <property type="protein sequence ID" value="EPS58101.1"/>
    <property type="molecule type" value="Genomic_DNA"/>
</dbReference>
<dbReference type="InterPro" id="IPR025610">
    <property type="entry name" value="MYC/MYB_N"/>
</dbReference>
<dbReference type="PANTHER" id="PTHR46196:SF1">
    <property type="entry name" value="TRANSCRIPTION FACTOR EMB1444-RELATED"/>
    <property type="match status" value="1"/>
</dbReference>
<evidence type="ECO:0000259" key="3">
    <source>
        <dbReference type="Pfam" id="PF14215"/>
    </source>
</evidence>
<name>S8C0X1_9LAMI</name>
<dbReference type="AlphaFoldDB" id="S8C0X1"/>
<evidence type="ECO:0000256" key="1">
    <source>
        <dbReference type="ARBA" id="ARBA00023015"/>
    </source>
</evidence>
<dbReference type="OrthoDB" id="778365at2759"/>
<protein>
    <recommendedName>
        <fullName evidence="3">Transcription factor MYC/MYB N-terminal domain-containing protein</fullName>
    </recommendedName>
</protein>
<gene>
    <name evidence="4" type="ORF">M569_16715</name>
</gene>
<feature type="domain" description="Transcription factor MYC/MYB N-terminal" evidence="3">
    <location>
        <begin position="6"/>
        <end position="50"/>
    </location>
</feature>
<dbReference type="InterPro" id="IPR043561">
    <property type="entry name" value="LHW-like"/>
</dbReference>
<dbReference type="GO" id="GO:0003700">
    <property type="term" value="F:DNA-binding transcription factor activity"/>
    <property type="evidence" value="ECO:0007669"/>
    <property type="project" value="InterPro"/>
</dbReference>